<evidence type="ECO:0000313" key="9">
    <source>
        <dbReference type="Proteomes" id="UP000194857"/>
    </source>
</evidence>
<evidence type="ECO:0000256" key="1">
    <source>
        <dbReference type="SAM" id="SignalP"/>
    </source>
</evidence>
<dbReference type="Proteomes" id="UP000644192">
    <property type="component" value="Unassembled WGS sequence"/>
</dbReference>
<reference evidence="6 10" key="5">
    <citation type="submission" date="2019-01" db="EMBL/GenBank/DDBJ databases">
        <title>The Pseudomonas aeruginosa pan-genome provides new insights on its population structure, horizontal gene transfer and pathogenicity.</title>
        <authorList>
            <person name="Freschi L."/>
            <person name="Vincent A.T."/>
            <person name="Jeukens J."/>
            <person name="Emond-Rheault J.-G."/>
            <person name="Kukavica-Ibrulj I."/>
            <person name="Dupont M.-J."/>
            <person name="Charette S.J."/>
            <person name="Boyle B."/>
            <person name="Levesque R.C."/>
        </authorList>
    </citation>
    <scope>NUCLEOTIDE SEQUENCE [LARGE SCALE GENOMIC DNA]</scope>
    <source>
        <strain evidence="6 10">PA-W36</strain>
    </source>
</reference>
<reference evidence="7" key="9">
    <citation type="submission" date="2023-10" db="EMBL/GenBank/DDBJ databases">
        <title>Pathogen: clinical or host-associated sample.</title>
        <authorList>
            <person name="Hergert J."/>
            <person name="Casey R."/>
            <person name="Wagner J."/>
            <person name="Young E.L."/>
            <person name="Oakeson K.F."/>
        </authorList>
    </citation>
    <scope>NUCLEOTIDE SEQUENCE</scope>
    <source>
        <strain evidence="7">2021CK-01020</strain>
    </source>
</reference>
<protein>
    <submittedName>
        <fullName evidence="6 7">Accessory protein NosL</fullName>
    </submittedName>
    <submittedName>
        <fullName evidence="2">NosL</fullName>
    </submittedName>
</protein>
<dbReference type="RefSeq" id="WP_003091829.1">
    <property type="nucleotide sequence ID" value="NZ_AP014622.1"/>
</dbReference>
<dbReference type="EMBL" id="WXZT01000001">
    <property type="protein sequence ID" value="MZZ11232.1"/>
    <property type="molecule type" value="Genomic_DNA"/>
</dbReference>
<dbReference type="Pfam" id="PF05573">
    <property type="entry name" value="NosL"/>
    <property type="match status" value="1"/>
</dbReference>
<keyword evidence="1" id="KW-0732">Signal</keyword>
<sequence length="178" mass="19266">MQRHTLPLRPLLGTLLLGLLLAGCDASRDDATALGPVPIASGDECHVCGMLIEEMPGPKGEAVLPGAVRKFCSTAELFGWWLQPENRQGQARLYVHDMSQADWRHPDDARLIDATRAYYVVGIQRPGGMGATLASFADEEAATRLAAEEGGRVLRFDEIDQAVLQGVGGDHPHRHPAH</sequence>
<dbReference type="Gene3D" id="3.30.70.2060">
    <property type="match status" value="1"/>
</dbReference>
<dbReference type="KEGG" id="paeb:NCGM1900_2876"/>
<reference evidence="2" key="2">
    <citation type="submission" date="2015-06" db="EMBL/GenBank/DDBJ databases">
        <authorList>
            <person name="Radhakrishnan R."/>
            <person name="Underwood A."/>
            <person name="Al-Shahib A."/>
        </authorList>
    </citation>
    <scope>NUCLEOTIDE SEQUENCE</scope>
    <source>
        <strain evidence="2">P19_London_7_VIM_2_05_10</strain>
    </source>
</reference>
<dbReference type="eggNOG" id="COG4314">
    <property type="taxonomic scope" value="Bacteria"/>
</dbReference>
<reference evidence="7" key="8">
    <citation type="submission" date="2023-06" db="EMBL/GenBank/DDBJ databases">
        <authorList>
            <consortium name="Clinical and Environmental Microbiology Branch: Whole genome sequencing antimicrobial resistance pathogens in the healthcare setting"/>
        </authorList>
    </citation>
    <scope>NUCLEOTIDE SEQUENCE</scope>
    <source>
        <strain evidence="7">2021CK-01020</strain>
    </source>
</reference>
<dbReference type="Proteomes" id="UP000433532">
    <property type="component" value="Unassembled WGS sequence"/>
</dbReference>
<evidence type="ECO:0000313" key="11">
    <source>
        <dbReference type="Proteomes" id="UP000433532"/>
    </source>
</evidence>
<evidence type="ECO:0000313" key="4">
    <source>
        <dbReference type="EMBL" id="MZZ11232.1"/>
    </source>
</evidence>
<evidence type="ECO:0000313" key="6">
    <source>
        <dbReference type="EMBL" id="RPM10961.1"/>
    </source>
</evidence>
<dbReference type="SUPFAM" id="SSF160387">
    <property type="entry name" value="NosL/MerB-like"/>
    <property type="match status" value="1"/>
</dbReference>
<organism evidence="6 10">
    <name type="scientific">Pseudomonas aeruginosa</name>
    <dbReference type="NCBI Taxonomy" id="287"/>
    <lineage>
        <taxon>Bacteria</taxon>
        <taxon>Pseudomonadati</taxon>
        <taxon>Pseudomonadota</taxon>
        <taxon>Gammaproteobacteria</taxon>
        <taxon>Pseudomonadales</taxon>
        <taxon>Pseudomonadaceae</taxon>
        <taxon>Pseudomonas</taxon>
    </lineage>
</organism>
<reference evidence="8" key="1">
    <citation type="submission" date="2015-06" db="EMBL/GenBank/DDBJ databases">
        <authorList>
            <person name="Radhakrishnan Rajesh"/>
            <person name="Underwood Anthony"/>
            <person name="Al-Shahib Ali"/>
        </authorList>
    </citation>
    <scope>NUCLEOTIDE SEQUENCE [LARGE SCALE GENOMIC DNA]</scope>
    <source>
        <strain evidence="8">P19_London_7_VIM_2_05_10</strain>
    </source>
</reference>
<dbReference type="EMBL" id="CVVU01000022">
    <property type="protein sequence ID" value="CRO03661.1"/>
    <property type="molecule type" value="Genomic_DNA"/>
</dbReference>
<reference evidence="5 9" key="3">
    <citation type="submission" date="2017-05" db="EMBL/GenBank/DDBJ databases">
        <authorList>
            <person name="Song R."/>
            <person name="Chenine A.L."/>
            <person name="Ruprecht R.M."/>
        </authorList>
    </citation>
    <scope>NUCLEOTIDE SEQUENCE [LARGE SCALE GENOMIC DNA]</scope>
    <source>
        <strain evidence="5 9">S567_C10_BS</strain>
    </source>
</reference>
<evidence type="ECO:0000313" key="10">
    <source>
        <dbReference type="Proteomes" id="UP000284767"/>
    </source>
</evidence>
<dbReference type="InterPro" id="IPR008719">
    <property type="entry name" value="N2O_reductase_NosL"/>
</dbReference>
<evidence type="ECO:0000313" key="2">
    <source>
        <dbReference type="EMBL" id="CRO03661.1"/>
    </source>
</evidence>
<reference evidence="3 11" key="6">
    <citation type="submission" date="2019-11" db="EMBL/GenBank/DDBJ databases">
        <title>Genomes of ocular Pseudomonas aeruginosa isolates.</title>
        <authorList>
            <person name="Khan M."/>
            <person name="Rice S.A."/>
            <person name="Willcox M.D.P."/>
            <person name="Stapleton F."/>
        </authorList>
    </citation>
    <scope>NUCLEOTIDE SEQUENCE [LARGE SCALE GENOMIC DNA]</scope>
    <source>
        <strain evidence="3 11">PA221</strain>
    </source>
</reference>
<accession>A0A1S1C5N1</accession>
<proteinExistence type="predicted"/>
<dbReference type="PANTHER" id="PTHR41247">
    <property type="entry name" value="HTH-TYPE TRANSCRIPTIONAL REPRESSOR YCNK"/>
    <property type="match status" value="1"/>
</dbReference>
<dbReference type="GeneID" id="77220089"/>
<feature type="chain" id="PRO_5015028030" evidence="1">
    <location>
        <begin position="23"/>
        <end position="178"/>
    </location>
</feature>
<dbReference type="EMBL" id="NFFZ01000010">
    <property type="protein sequence ID" value="OTI59889.1"/>
    <property type="molecule type" value="Genomic_DNA"/>
</dbReference>
<dbReference type="PANTHER" id="PTHR41247:SF1">
    <property type="entry name" value="HTH-TYPE TRANSCRIPTIONAL REPRESSOR YCNK"/>
    <property type="match status" value="1"/>
</dbReference>
<dbReference type="AlphaFoldDB" id="A0A072ZR04"/>
<dbReference type="OMA" id="TLMPDQP"/>
<dbReference type="EMBL" id="WOAD01000009">
    <property type="protein sequence ID" value="MUI35995.1"/>
    <property type="molecule type" value="Genomic_DNA"/>
</dbReference>
<gene>
    <name evidence="5" type="ORF">CAZ10_20510</name>
    <name evidence="3" type="ORF">GNQ48_13335</name>
    <name evidence="4" type="ORF">GUL26_03110</name>
    <name evidence="6" type="ORF">IPC1295_21890</name>
    <name evidence="7" type="ORF">L4V69_11355</name>
    <name evidence="2" type="ORF">PAERUG_P19_London_7_VIM_2_05_10_00624</name>
</gene>
<name>A0A072ZR04_PSEAI</name>
<evidence type="ECO:0000313" key="5">
    <source>
        <dbReference type="EMBL" id="OTI59889.1"/>
    </source>
</evidence>
<dbReference type="Gene3D" id="3.30.70.2050">
    <property type="match status" value="1"/>
</dbReference>
<reference evidence="4" key="7">
    <citation type="submission" date="2020-01" db="EMBL/GenBank/DDBJ databases">
        <title>Bacteria Cultured from War Wounds Associated with the Conflict in Eastern Ukraine.</title>
        <authorList>
            <person name="Snesrud E."/>
            <person name="Galac M.R."/>
            <person name="Mc Gann P."/>
            <person name="Valentine K."/>
            <person name="Viacheslav K."/>
        </authorList>
    </citation>
    <scope>NUCLEOTIDE SEQUENCE</scope>
    <source>
        <strain evidence="4">VNMU148</strain>
    </source>
</reference>
<accession>A0A072ZR04</accession>
<evidence type="ECO:0000313" key="7">
    <source>
        <dbReference type="EMBL" id="WOS79723.1"/>
    </source>
</evidence>
<dbReference type="Proteomes" id="UP000194857">
    <property type="component" value="Unassembled WGS sequence"/>
</dbReference>
<evidence type="ECO:0000313" key="3">
    <source>
        <dbReference type="EMBL" id="MUI35995.1"/>
    </source>
</evidence>
<dbReference type="Proteomes" id="UP000045039">
    <property type="component" value="Unassembled WGS sequence"/>
</dbReference>
<dbReference type="Proteomes" id="UP001297540">
    <property type="component" value="Chromosome"/>
</dbReference>
<dbReference type="PROSITE" id="PS51257">
    <property type="entry name" value="PROKAR_LIPOPROTEIN"/>
    <property type="match status" value="1"/>
</dbReference>
<dbReference type="Proteomes" id="UP000284767">
    <property type="component" value="Unassembled WGS sequence"/>
</dbReference>
<dbReference type="EMBL" id="CP136986">
    <property type="protein sequence ID" value="WOS79723.1"/>
    <property type="molecule type" value="Genomic_DNA"/>
</dbReference>
<feature type="signal peptide" evidence="1">
    <location>
        <begin position="1"/>
        <end position="22"/>
    </location>
</feature>
<reference evidence="6 10" key="4">
    <citation type="submission" date="2017-08" db="EMBL/GenBank/DDBJ databases">
        <authorList>
            <person name="Feschi L."/>
            <person name="Jeukens J."/>
            <person name="Emond-Rheault J.-G."/>
            <person name="Kukavica-Ibrulj I."/>
            <person name="Boyle B."/>
            <person name="Levesque R.C."/>
        </authorList>
    </citation>
    <scope>NUCLEOTIDE SEQUENCE [LARGE SCALE GENOMIC DNA]</scope>
    <source>
        <strain evidence="6 10">PA-W36</strain>
    </source>
</reference>
<evidence type="ECO:0000313" key="8">
    <source>
        <dbReference type="Proteomes" id="UP000045039"/>
    </source>
</evidence>
<dbReference type="EMBL" id="NSNE01000014">
    <property type="protein sequence ID" value="RPM10961.1"/>
    <property type="molecule type" value="Genomic_DNA"/>
</dbReference>